<gene>
    <name evidence="1" type="ORF">QFC22_006672</name>
</gene>
<reference evidence="1" key="1">
    <citation type="submission" date="2023-04" db="EMBL/GenBank/DDBJ databases">
        <title>Draft Genome sequencing of Naganishia species isolated from polar environments using Oxford Nanopore Technology.</title>
        <authorList>
            <person name="Leo P."/>
            <person name="Venkateswaran K."/>
        </authorList>
    </citation>
    <scope>NUCLEOTIDE SEQUENCE</scope>
    <source>
        <strain evidence="1">MNA-CCFEE 5425</strain>
    </source>
</reference>
<proteinExistence type="predicted"/>
<accession>A0ACC2WJ14</accession>
<protein>
    <submittedName>
        <fullName evidence="1">Uncharacterized protein</fullName>
    </submittedName>
</protein>
<dbReference type="Proteomes" id="UP001243375">
    <property type="component" value="Unassembled WGS sequence"/>
</dbReference>
<evidence type="ECO:0000313" key="1">
    <source>
        <dbReference type="EMBL" id="KAJ9110816.1"/>
    </source>
</evidence>
<evidence type="ECO:0000313" key="2">
    <source>
        <dbReference type="Proteomes" id="UP001243375"/>
    </source>
</evidence>
<name>A0ACC2WJ14_9TREE</name>
<organism evidence="1 2">
    <name type="scientific">Naganishia vaughanmartiniae</name>
    <dbReference type="NCBI Taxonomy" id="1424756"/>
    <lineage>
        <taxon>Eukaryota</taxon>
        <taxon>Fungi</taxon>
        <taxon>Dikarya</taxon>
        <taxon>Basidiomycota</taxon>
        <taxon>Agaricomycotina</taxon>
        <taxon>Tremellomycetes</taxon>
        <taxon>Filobasidiales</taxon>
        <taxon>Filobasidiaceae</taxon>
        <taxon>Naganishia</taxon>
    </lineage>
</organism>
<sequence length="374" mass="40386">MPNSHVDNDDLRVESEQPLLTDAARRDENLCYHAERLKGEAELVMRMLADATKRRAGYLTPEKQVELSNLMRSLLCIRDAVEQAAGERCETEPPVSHLETAKSYLNEARGALEVDSWDEMQQLVAPLVQADHDQAGPTAEKLSYIDCAGWEELKRTVAFASPVCPPKDSLLSNFWKGFLGCLSRPTKGPVIDLSVMARLTSGRPASFAFSHHGTTGFPGDHTDKSFLMRKFLEVPPGEEVRSRANSNVSNAGSARSGGTFGGSDNSGLILPAGFDESMILNQAGLQQLTEARKLILPSVPGYEGSTFSGIGSKEEDGKERGEAATQNAPNAELEKGYPSSEAGSDGFSEKDGIATLTLFADGSFADSKLTARNE</sequence>
<comment type="caution">
    <text evidence="1">The sequence shown here is derived from an EMBL/GenBank/DDBJ whole genome shotgun (WGS) entry which is preliminary data.</text>
</comment>
<dbReference type="EMBL" id="JASBWU010000035">
    <property type="protein sequence ID" value="KAJ9110816.1"/>
    <property type="molecule type" value="Genomic_DNA"/>
</dbReference>
<keyword evidence="2" id="KW-1185">Reference proteome</keyword>